<dbReference type="OrthoDB" id="5508020at2"/>
<name>A0A017T7V9_9BACT</name>
<dbReference type="EMBL" id="ASRX01000025">
    <property type="protein sequence ID" value="EYF05329.1"/>
    <property type="molecule type" value="Genomic_DNA"/>
</dbReference>
<evidence type="ECO:0000313" key="3">
    <source>
        <dbReference type="Proteomes" id="UP000019678"/>
    </source>
</evidence>
<gene>
    <name evidence="2" type="ORF">CAP_3470</name>
</gene>
<feature type="region of interest" description="Disordered" evidence="1">
    <location>
        <begin position="133"/>
        <end position="158"/>
    </location>
</feature>
<dbReference type="AlphaFoldDB" id="A0A017T7V9"/>
<reference evidence="2 3" key="1">
    <citation type="submission" date="2013-05" db="EMBL/GenBank/DDBJ databases">
        <title>Genome assembly of Chondromyces apiculatus DSM 436.</title>
        <authorList>
            <person name="Sharma G."/>
            <person name="Khatri I."/>
            <person name="Kaur C."/>
            <person name="Mayilraj S."/>
            <person name="Subramanian S."/>
        </authorList>
    </citation>
    <scope>NUCLEOTIDE SEQUENCE [LARGE SCALE GENOMIC DNA]</scope>
    <source>
        <strain evidence="2 3">DSM 436</strain>
    </source>
</reference>
<proteinExistence type="predicted"/>
<comment type="caution">
    <text evidence="2">The sequence shown here is derived from an EMBL/GenBank/DDBJ whole genome shotgun (WGS) entry which is preliminary data.</text>
</comment>
<organism evidence="2 3">
    <name type="scientific">Chondromyces apiculatus DSM 436</name>
    <dbReference type="NCBI Taxonomy" id="1192034"/>
    <lineage>
        <taxon>Bacteria</taxon>
        <taxon>Pseudomonadati</taxon>
        <taxon>Myxococcota</taxon>
        <taxon>Polyangia</taxon>
        <taxon>Polyangiales</taxon>
        <taxon>Polyangiaceae</taxon>
        <taxon>Chondromyces</taxon>
    </lineage>
</organism>
<keyword evidence="3" id="KW-1185">Reference proteome</keyword>
<sequence length="345" mass="37355">MRRRRIWSELLPLSEVGSPPVLRLLARHGLELSIAVRPETLPDLPRLCRAAATADVPVAVWPMIADHAGRWASAPNASEFRAFIDELLARLTEEVVPPREVILDLEPPMPLVQRALSGPRGLVSLLRGSAATWSPPPPHLSHPPDLSHPPHPLPPPDAAPHTLYRALVDHLIARDIHPTAAIVPLLLRDGPTRSWERVLATPLSGIGYRSIHAMLYTSMLEGWSRGLLRRLDALSLLAALCRDARTRFGDAAGASLGVVGTGALGDEPTYGDVDELRQDVATARASGIDDLALFDLGGVLTRSPPERWLRAFVTTPAAQGPPLSLTPRARRALTTLDLIASYCVP</sequence>
<dbReference type="RefSeq" id="WP_044242574.1">
    <property type="nucleotide sequence ID" value="NZ_ASRX01000025.1"/>
</dbReference>
<dbReference type="eggNOG" id="ENOG50319C5">
    <property type="taxonomic scope" value="Bacteria"/>
</dbReference>
<protein>
    <submittedName>
        <fullName evidence="2">Uncharacterized protein</fullName>
    </submittedName>
</protein>
<evidence type="ECO:0000256" key="1">
    <source>
        <dbReference type="SAM" id="MobiDB-lite"/>
    </source>
</evidence>
<accession>A0A017T7V9</accession>
<feature type="compositionally biased region" description="Pro residues" evidence="1">
    <location>
        <begin position="134"/>
        <end position="158"/>
    </location>
</feature>
<evidence type="ECO:0000313" key="2">
    <source>
        <dbReference type="EMBL" id="EYF05329.1"/>
    </source>
</evidence>
<dbReference type="Proteomes" id="UP000019678">
    <property type="component" value="Unassembled WGS sequence"/>
</dbReference>